<organism evidence="1 2">
    <name type="scientific">Nitrosomonas mobilis</name>
    <dbReference type="NCBI Taxonomy" id="51642"/>
    <lineage>
        <taxon>Bacteria</taxon>
        <taxon>Pseudomonadati</taxon>
        <taxon>Pseudomonadota</taxon>
        <taxon>Betaproteobacteria</taxon>
        <taxon>Nitrosomonadales</taxon>
        <taxon>Nitrosomonadaceae</taxon>
        <taxon>Nitrosomonas</taxon>
    </lineage>
</organism>
<gene>
    <name evidence="1" type="ORF">NSMM_480076</name>
</gene>
<protein>
    <submittedName>
        <fullName evidence="1">Uncharacterized protein</fullName>
    </submittedName>
</protein>
<dbReference type="AlphaFoldDB" id="A0A1G5SFV6"/>
<evidence type="ECO:0000313" key="2">
    <source>
        <dbReference type="Proteomes" id="UP000198729"/>
    </source>
</evidence>
<dbReference type="EMBL" id="FMWO01000056">
    <property type="protein sequence ID" value="SCZ86074.1"/>
    <property type="molecule type" value="Genomic_DNA"/>
</dbReference>
<reference evidence="1 2" key="1">
    <citation type="submission" date="2016-10" db="EMBL/GenBank/DDBJ databases">
        <authorList>
            <person name="de Groot N.N."/>
        </authorList>
    </citation>
    <scope>NUCLEOTIDE SEQUENCE [LARGE SCALE GENOMIC DNA]</scope>
    <source>
        <strain evidence="1">1</strain>
    </source>
</reference>
<proteinExistence type="predicted"/>
<accession>A0A1G5SFV6</accession>
<sequence>MGDFLVCSESNALRFGFVKVVVAIVDTSANVELHVVHEADTHNTFDQDAVATERLAGVLIHTDIAFDRDFPKLAAILQTRDATHPGCPAHRERVARFKGGSPE</sequence>
<dbReference type="Proteomes" id="UP000198729">
    <property type="component" value="Unassembled WGS sequence"/>
</dbReference>
<keyword evidence="2" id="KW-1185">Reference proteome</keyword>
<evidence type="ECO:0000313" key="1">
    <source>
        <dbReference type="EMBL" id="SCZ86074.1"/>
    </source>
</evidence>
<name>A0A1G5SFV6_9PROT</name>